<reference evidence="1 2" key="1">
    <citation type="submission" date="2017-09" db="EMBL/GenBank/DDBJ databases">
        <title>Complete circularized genomes of four mosquito-derived Elizabethkingia anophelis isolates.</title>
        <authorList>
            <person name="Nicholson A.C."/>
            <person name="Xu J."/>
        </authorList>
    </citation>
    <scope>NUCLEOTIDE SEQUENCE [LARGE SCALE GENOMIC DNA]</scope>
    <source>
        <strain evidence="1 2">R26</strain>
    </source>
</reference>
<organism evidence="1 2">
    <name type="scientific">Elizabethkingia anophelis R26</name>
    <dbReference type="NCBI Taxonomy" id="1246994"/>
    <lineage>
        <taxon>Bacteria</taxon>
        <taxon>Pseudomonadati</taxon>
        <taxon>Bacteroidota</taxon>
        <taxon>Flavobacteriia</taxon>
        <taxon>Flavobacteriales</taxon>
        <taxon>Weeksellaceae</taxon>
        <taxon>Elizabethkingia</taxon>
    </lineage>
</organism>
<gene>
    <name evidence="1" type="ORF">BAZ09_008830</name>
</gene>
<proteinExistence type="predicted"/>
<dbReference type="Proteomes" id="UP000190057">
    <property type="component" value="Chromosome"/>
</dbReference>
<accession>A0ABM6MT14</accession>
<evidence type="ECO:0000313" key="1">
    <source>
        <dbReference type="EMBL" id="ATC36312.1"/>
    </source>
</evidence>
<dbReference type="EMBL" id="CP023401">
    <property type="protein sequence ID" value="ATC36312.1"/>
    <property type="molecule type" value="Genomic_DNA"/>
</dbReference>
<protein>
    <submittedName>
        <fullName evidence="1">Uncharacterized protein</fullName>
    </submittedName>
</protein>
<keyword evidence="2" id="KW-1185">Reference proteome</keyword>
<sequence>MILKFILRRLINNTQKFHFEKYVILSVQLRKMEEAVNKALYDYYGGIMPKLKRRQDLANAS</sequence>
<evidence type="ECO:0000313" key="2">
    <source>
        <dbReference type="Proteomes" id="UP000190057"/>
    </source>
</evidence>
<name>A0ABM6MT14_9FLAO</name>